<accession>A0A382EY80</accession>
<organism evidence="1">
    <name type="scientific">marine metagenome</name>
    <dbReference type="NCBI Taxonomy" id="408172"/>
    <lineage>
        <taxon>unclassified sequences</taxon>
        <taxon>metagenomes</taxon>
        <taxon>ecological metagenomes</taxon>
    </lineage>
</organism>
<proteinExistence type="predicted"/>
<dbReference type="AlphaFoldDB" id="A0A382EY80"/>
<sequence>MEDPLKKHLAKLKAIKESVHRRAEMYSDLSKLDN</sequence>
<feature type="non-terminal residue" evidence="1">
    <location>
        <position position="1"/>
    </location>
</feature>
<protein>
    <submittedName>
        <fullName evidence="1">Uncharacterized protein</fullName>
    </submittedName>
</protein>
<dbReference type="EMBL" id="UINC01046616">
    <property type="protein sequence ID" value="SVB54871.1"/>
    <property type="molecule type" value="Genomic_DNA"/>
</dbReference>
<name>A0A382EY80_9ZZZZ</name>
<feature type="non-terminal residue" evidence="1">
    <location>
        <position position="34"/>
    </location>
</feature>
<reference evidence="1" key="1">
    <citation type="submission" date="2018-05" db="EMBL/GenBank/DDBJ databases">
        <authorList>
            <person name="Lanie J.A."/>
            <person name="Ng W.-L."/>
            <person name="Kazmierczak K.M."/>
            <person name="Andrzejewski T.M."/>
            <person name="Davidsen T.M."/>
            <person name="Wayne K.J."/>
            <person name="Tettelin H."/>
            <person name="Glass J.I."/>
            <person name="Rusch D."/>
            <person name="Podicherti R."/>
            <person name="Tsui H.-C.T."/>
            <person name="Winkler M.E."/>
        </authorList>
    </citation>
    <scope>NUCLEOTIDE SEQUENCE</scope>
</reference>
<gene>
    <name evidence="1" type="ORF">METZ01_LOCUS207725</name>
</gene>
<evidence type="ECO:0000313" key="1">
    <source>
        <dbReference type="EMBL" id="SVB54871.1"/>
    </source>
</evidence>